<dbReference type="PATRIC" id="fig|1423784.4.peg.903"/>
<accession>A0A0R1YT79</accession>
<proteinExistence type="predicted"/>
<organism evidence="1 2">
    <name type="scientific">Lentilactobacillus parabuchneri DSM 5707 = NBRC 107865</name>
    <dbReference type="NCBI Taxonomy" id="1423784"/>
    <lineage>
        <taxon>Bacteria</taxon>
        <taxon>Bacillati</taxon>
        <taxon>Bacillota</taxon>
        <taxon>Bacilli</taxon>
        <taxon>Lactobacillales</taxon>
        <taxon>Lactobacillaceae</taxon>
        <taxon>Lentilactobacillus</taxon>
    </lineage>
</organism>
<dbReference type="AlphaFoldDB" id="A0A0R1YT79"/>
<gene>
    <name evidence="1" type="ORF">FC51_GL000900</name>
</gene>
<protein>
    <recommendedName>
        <fullName evidence="3">Mga helix-turn-helix domain-containing protein</fullName>
    </recommendedName>
</protein>
<evidence type="ECO:0000313" key="1">
    <source>
        <dbReference type="EMBL" id="KRM45311.1"/>
    </source>
</evidence>
<name>A0A0R1YT79_9LACO</name>
<dbReference type="RefSeq" id="WP_057909034.1">
    <property type="nucleotide sequence ID" value="NZ_AZGK01000018.1"/>
</dbReference>
<comment type="caution">
    <text evidence="1">The sequence shown here is derived from an EMBL/GenBank/DDBJ whole genome shotgun (WGS) entry which is preliminary data.</text>
</comment>
<evidence type="ECO:0000313" key="2">
    <source>
        <dbReference type="Proteomes" id="UP000051957"/>
    </source>
</evidence>
<evidence type="ECO:0008006" key="3">
    <source>
        <dbReference type="Google" id="ProtNLM"/>
    </source>
</evidence>
<dbReference type="Proteomes" id="UP000051957">
    <property type="component" value="Unassembled WGS sequence"/>
</dbReference>
<dbReference type="EMBL" id="AZGK01000018">
    <property type="protein sequence ID" value="KRM45311.1"/>
    <property type="molecule type" value="Genomic_DNA"/>
</dbReference>
<reference evidence="1 2" key="1">
    <citation type="journal article" date="2015" name="Genome Announc.">
        <title>Expanding the biotechnology potential of lactobacilli through comparative genomics of 213 strains and associated genera.</title>
        <authorList>
            <person name="Sun Z."/>
            <person name="Harris H.M."/>
            <person name="McCann A."/>
            <person name="Guo C."/>
            <person name="Argimon S."/>
            <person name="Zhang W."/>
            <person name="Yang X."/>
            <person name="Jeffery I.B."/>
            <person name="Cooney J.C."/>
            <person name="Kagawa T.F."/>
            <person name="Liu W."/>
            <person name="Song Y."/>
            <person name="Salvetti E."/>
            <person name="Wrobel A."/>
            <person name="Rasinkangas P."/>
            <person name="Parkhill J."/>
            <person name="Rea M.C."/>
            <person name="O'Sullivan O."/>
            <person name="Ritari J."/>
            <person name="Douillard F.P."/>
            <person name="Paul Ross R."/>
            <person name="Yang R."/>
            <person name="Briner A.E."/>
            <person name="Felis G.E."/>
            <person name="de Vos W.M."/>
            <person name="Barrangou R."/>
            <person name="Klaenhammer T.R."/>
            <person name="Caufield P.W."/>
            <person name="Cui Y."/>
            <person name="Zhang H."/>
            <person name="O'Toole P.W."/>
        </authorList>
    </citation>
    <scope>NUCLEOTIDE SEQUENCE [LARGE SCALE GENOMIC DNA]</scope>
    <source>
        <strain evidence="1 2">DSM 5707</strain>
    </source>
</reference>
<sequence>MDYTLFFEKNDQLSYMLLQRFYAKRDRLVTISSVLDQLPISEYKLSQLLTSINRDLDKIQYSNHSQITTPEKNVLKGENITKTVLNEIRLVYLKRSVLFALFQYNFLQSKMVSKATFMKKHFISKTKFYSTEVQLRSILNDSDFYNSPNIVNNYEYVLRLHIFEFFYTAFNGIDSPFEDLNVKINNLIIRIQAQFSFLIKPVQKSKLEIFLKVWILRMQNGHYINDRIIPPAHVTPAVREKLTSIQKFIEDQFNCKLRGEENNYLYTFLLTQEYVDGLQDVLTKDDYPLAYDLSDQLINALKTEGGLSDPDSFDTTQLYKNLSRIHLQFITLYIEPTTFISLDQINFFKQTYPIFHAIINHFILQVKDKNMMHLNKRESANLYFDYMFAFINTIPREMVLDKVHICVDFSQGSLYNNYITNTLKGFANANIVIESNLTRATDIYLSDFYSTAVKKAQIIWRNPPSPDDWGALGDTIIHYKQEKVQNLVGKISALNGEDLNDV</sequence>
<dbReference type="GeneID" id="69802472"/>